<name>A9B6F8_HERA2</name>
<organism evidence="2 3">
    <name type="scientific">Herpetosiphon aurantiacus (strain ATCC 23779 / DSM 785 / 114-95)</name>
    <dbReference type="NCBI Taxonomy" id="316274"/>
    <lineage>
        <taxon>Bacteria</taxon>
        <taxon>Bacillati</taxon>
        <taxon>Chloroflexota</taxon>
        <taxon>Chloroflexia</taxon>
        <taxon>Herpetosiphonales</taxon>
        <taxon>Herpetosiphonaceae</taxon>
        <taxon>Herpetosiphon</taxon>
    </lineage>
</organism>
<protein>
    <submittedName>
        <fullName evidence="2">Uncharacterized protein</fullName>
    </submittedName>
</protein>
<evidence type="ECO:0000256" key="1">
    <source>
        <dbReference type="SAM" id="Phobius"/>
    </source>
</evidence>
<feature type="transmembrane region" description="Helical" evidence="1">
    <location>
        <begin position="25"/>
        <end position="47"/>
    </location>
</feature>
<dbReference type="KEGG" id="hau:Haur_0209"/>
<keyword evidence="1" id="KW-1133">Transmembrane helix</keyword>
<dbReference type="HOGENOM" id="CLU_1238797_0_0_0"/>
<feature type="transmembrane region" description="Helical" evidence="1">
    <location>
        <begin position="136"/>
        <end position="156"/>
    </location>
</feature>
<accession>A9B6F8</accession>
<dbReference type="EMBL" id="CP000875">
    <property type="protein sequence ID" value="ABX02861.1"/>
    <property type="molecule type" value="Genomic_DNA"/>
</dbReference>
<sequence length="223" mass="25413">MSESLPNLHVPAVQTLGERYSKLRLWWYMFAVLFVGDFFGLMAIVAINDLNDSVRSPVIWQLGMQRLSIVSIGVASLIFASFGWLIGWILRKVAICQVRWVVLAVFVGYWSAYILFNWPPSLLWLTNSPHTTYYRHMLSAMLTAIGCVAGPIALVMRPSSWAVVWLLSQLGLGFVIASISHWLVLNNFDGFAITFFIISILAIYPLVLSIWFSYYLRRQIVPF</sequence>
<proteinExistence type="predicted"/>
<dbReference type="InParanoid" id="A9B6F8"/>
<gene>
    <name evidence="2" type="ordered locus">Haur_0209</name>
</gene>
<evidence type="ECO:0000313" key="2">
    <source>
        <dbReference type="EMBL" id="ABX02861.1"/>
    </source>
</evidence>
<keyword evidence="1" id="KW-0472">Membrane</keyword>
<feature type="transmembrane region" description="Helical" evidence="1">
    <location>
        <begin position="98"/>
        <end position="116"/>
    </location>
</feature>
<dbReference type="Proteomes" id="UP000000787">
    <property type="component" value="Chromosome"/>
</dbReference>
<feature type="transmembrane region" description="Helical" evidence="1">
    <location>
        <begin position="191"/>
        <end position="216"/>
    </location>
</feature>
<keyword evidence="1" id="KW-0812">Transmembrane</keyword>
<dbReference type="STRING" id="316274.Haur_0209"/>
<keyword evidence="3" id="KW-1185">Reference proteome</keyword>
<reference evidence="2 3" key="1">
    <citation type="journal article" date="2011" name="Stand. Genomic Sci.">
        <title>Complete genome sequence of the filamentous gliding predatory bacterium Herpetosiphon aurantiacus type strain (114-95(T)).</title>
        <authorList>
            <person name="Kiss H."/>
            <person name="Nett M."/>
            <person name="Domin N."/>
            <person name="Martin K."/>
            <person name="Maresca J.A."/>
            <person name="Copeland A."/>
            <person name="Lapidus A."/>
            <person name="Lucas S."/>
            <person name="Berry K.W."/>
            <person name="Glavina Del Rio T."/>
            <person name="Dalin E."/>
            <person name="Tice H."/>
            <person name="Pitluck S."/>
            <person name="Richardson P."/>
            <person name="Bruce D."/>
            <person name="Goodwin L."/>
            <person name="Han C."/>
            <person name="Detter J.C."/>
            <person name="Schmutz J."/>
            <person name="Brettin T."/>
            <person name="Land M."/>
            <person name="Hauser L."/>
            <person name="Kyrpides N.C."/>
            <person name="Ivanova N."/>
            <person name="Goker M."/>
            <person name="Woyke T."/>
            <person name="Klenk H.P."/>
            <person name="Bryant D.A."/>
        </authorList>
    </citation>
    <scope>NUCLEOTIDE SEQUENCE [LARGE SCALE GENOMIC DNA]</scope>
    <source>
        <strain evidence="3">ATCC 23779 / DSM 785 / 114-95</strain>
    </source>
</reference>
<feature type="transmembrane region" description="Helical" evidence="1">
    <location>
        <begin position="67"/>
        <end position="86"/>
    </location>
</feature>
<dbReference type="BioCyc" id="HAUR316274:GHYA-212-MONOMER"/>
<dbReference type="AlphaFoldDB" id="A9B6F8"/>
<feature type="transmembrane region" description="Helical" evidence="1">
    <location>
        <begin position="163"/>
        <end position="185"/>
    </location>
</feature>
<evidence type="ECO:0000313" key="3">
    <source>
        <dbReference type="Proteomes" id="UP000000787"/>
    </source>
</evidence>